<dbReference type="EMBL" id="PYSW02000009">
    <property type="protein sequence ID" value="KAG2388632.1"/>
    <property type="molecule type" value="Genomic_DNA"/>
</dbReference>
<keyword evidence="2" id="KW-0106">Calcium</keyword>
<keyword evidence="6" id="KW-1185">Reference proteome</keyword>
<gene>
    <name evidence="5" type="ORF">C9374_000071</name>
</gene>
<dbReference type="PROSITE" id="PS50222">
    <property type="entry name" value="EF_HAND_2"/>
    <property type="match status" value="2"/>
</dbReference>
<feature type="compositionally biased region" description="Polar residues" evidence="3">
    <location>
        <begin position="1"/>
        <end position="22"/>
    </location>
</feature>
<dbReference type="RefSeq" id="XP_044552624.1">
    <property type="nucleotide sequence ID" value="XM_044697033.1"/>
</dbReference>
<dbReference type="GO" id="GO:0005509">
    <property type="term" value="F:calcium ion binding"/>
    <property type="evidence" value="ECO:0007669"/>
    <property type="project" value="InterPro"/>
</dbReference>
<feature type="region of interest" description="Disordered" evidence="3">
    <location>
        <begin position="197"/>
        <end position="244"/>
    </location>
</feature>
<dbReference type="AlphaFoldDB" id="A0AA88KTH0"/>
<feature type="region of interest" description="Disordered" evidence="3">
    <location>
        <begin position="1"/>
        <end position="128"/>
    </location>
</feature>
<keyword evidence="1" id="KW-0677">Repeat</keyword>
<feature type="domain" description="EF-hand" evidence="4">
    <location>
        <begin position="248"/>
        <end position="284"/>
    </location>
</feature>
<dbReference type="CDD" id="cd00051">
    <property type="entry name" value="EFh"/>
    <property type="match status" value="2"/>
</dbReference>
<evidence type="ECO:0000313" key="6">
    <source>
        <dbReference type="Proteomes" id="UP000816034"/>
    </source>
</evidence>
<name>A0AA88KTH0_NAELO</name>
<proteinExistence type="predicted"/>
<feature type="compositionally biased region" description="Polar residues" evidence="3">
    <location>
        <begin position="224"/>
        <end position="240"/>
    </location>
</feature>
<dbReference type="PROSITE" id="PS00018">
    <property type="entry name" value="EF_HAND_1"/>
    <property type="match status" value="2"/>
</dbReference>
<feature type="compositionally biased region" description="Low complexity" evidence="3">
    <location>
        <begin position="197"/>
        <end position="206"/>
    </location>
</feature>
<accession>A0AA88KTH0</accession>
<dbReference type="PANTHER" id="PTHR23050">
    <property type="entry name" value="CALCIUM BINDING PROTEIN"/>
    <property type="match status" value="1"/>
</dbReference>
<dbReference type="InterPro" id="IPR018247">
    <property type="entry name" value="EF_Hand_1_Ca_BS"/>
</dbReference>
<feature type="domain" description="EF-hand" evidence="4">
    <location>
        <begin position="128"/>
        <end position="163"/>
    </location>
</feature>
<evidence type="ECO:0000256" key="2">
    <source>
        <dbReference type="ARBA" id="ARBA00022837"/>
    </source>
</evidence>
<organism evidence="5 6">
    <name type="scientific">Naegleria lovaniensis</name>
    <name type="common">Amoeba</name>
    <dbReference type="NCBI Taxonomy" id="51637"/>
    <lineage>
        <taxon>Eukaryota</taxon>
        <taxon>Discoba</taxon>
        <taxon>Heterolobosea</taxon>
        <taxon>Tetramitia</taxon>
        <taxon>Eutetramitia</taxon>
        <taxon>Vahlkampfiidae</taxon>
        <taxon>Naegleria</taxon>
    </lineage>
</organism>
<dbReference type="Proteomes" id="UP000816034">
    <property type="component" value="Unassembled WGS sequence"/>
</dbReference>
<sequence length="313" mass="34166">MSNNSANGLISPTSPNNNNSAKRISFLEANPSTPPRKTSPVKNSPLNNILASRTRAKSSPVPPGALSPQSPPTTSTMTSSGSSLTSPTSPNHHHHHTSSITPTRRMSISVPNTTSTLSPLPSAQKKEGRKERLSIIFRLFDKDEDDRLNPQEMKDFLCSVFYGPEMKDILSELQTTYKDGVNFEEFVQLCRDESAKSSASVNASKSPMSNGGRRGRSATVHVSAFSNQSQKPSISPTSLNDVEEDDGFSEEDLKTVFSEILDSNDDGVVSLSEFKKVITNLGIQNTFSDDELALLFDGSKTLSYEQFRKLVTM</sequence>
<protein>
    <recommendedName>
        <fullName evidence="4">EF-hand domain-containing protein</fullName>
    </recommendedName>
</protein>
<evidence type="ECO:0000313" key="5">
    <source>
        <dbReference type="EMBL" id="KAG2388632.1"/>
    </source>
</evidence>
<dbReference type="SMART" id="SM00054">
    <property type="entry name" value="EFh"/>
    <property type="match status" value="2"/>
</dbReference>
<feature type="compositionally biased region" description="Pro residues" evidence="3">
    <location>
        <begin position="60"/>
        <end position="71"/>
    </location>
</feature>
<dbReference type="InterPro" id="IPR050145">
    <property type="entry name" value="Centrin_CML-like"/>
</dbReference>
<evidence type="ECO:0000256" key="3">
    <source>
        <dbReference type="SAM" id="MobiDB-lite"/>
    </source>
</evidence>
<dbReference type="InterPro" id="IPR011992">
    <property type="entry name" value="EF-hand-dom_pair"/>
</dbReference>
<evidence type="ECO:0000259" key="4">
    <source>
        <dbReference type="PROSITE" id="PS50222"/>
    </source>
</evidence>
<dbReference type="InterPro" id="IPR002048">
    <property type="entry name" value="EF_hand_dom"/>
</dbReference>
<feature type="compositionally biased region" description="Polar residues" evidence="3">
    <location>
        <begin position="104"/>
        <end position="121"/>
    </location>
</feature>
<dbReference type="Gene3D" id="1.10.238.10">
    <property type="entry name" value="EF-hand"/>
    <property type="match status" value="2"/>
</dbReference>
<reference evidence="5 6" key="1">
    <citation type="journal article" date="2018" name="BMC Genomics">
        <title>The genome of Naegleria lovaniensis, the basis for a comparative approach to unravel pathogenicity factors of the human pathogenic amoeba N. fowleri.</title>
        <authorList>
            <person name="Liechti N."/>
            <person name="Schurch N."/>
            <person name="Bruggmann R."/>
            <person name="Wittwer M."/>
        </authorList>
    </citation>
    <scope>NUCLEOTIDE SEQUENCE [LARGE SCALE GENOMIC DNA]</scope>
    <source>
        <strain evidence="5 6">ATCC 30569</strain>
    </source>
</reference>
<dbReference type="SUPFAM" id="SSF47473">
    <property type="entry name" value="EF-hand"/>
    <property type="match status" value="1"/>
</dbReference>
<comment type="caution">
    <text evidence="5">The sequence shown here is derived from an EMBL/GenBank/DDBJ whole genome shotgun (WGS) entry which is preliminary data.</text>
</comment>
<dbReference type="GeneID" id="68092533"/>
<evidence type="ECO:0000256" key="1">
    <source>
        <dbReference type="ARBA" id="ARBA00022737"/>
    </source>
</evidence>
<feature type="compositionally biased region" description="Polar residues" evidence="3">
    <location>
        <begin position="40"/>
        <end position="51"/>
    </location>
</feature>
<feature type="compositionally biased region" description="Low complexity" evidence="3">
    <location>
        <begin position="72"/>
        <end position="90"/>
    </location>
</feature>